<reference evidence="2" key="2">
    <citation type="submission" date="2023-02" db="EMBL/GenBank/DDBJ databases">
        <authorList>
            <person name="Swenson N.G."/>
            <person name="Wegrzyn J.L."/>
            <person name="Mcevoy S.L."/>
        </authorList>
    </citation>
    <scope>NUCLEOTIDE SEQUENCE</scope>
    <source>
        <strain evidence="2">91603</strain>
        <tissue evidence="2">Leaf</tissue>
    </source>
</reference>
<dbReference type="EMBL" id="JAJSOW010000106">
    <property type="protein sequence ID" value="KAI9162084.1"/>
    <property type="molecule type" value="Genomic_DNA"/>
</dbReference>
<evidence type="ECO:0000256" key="1">
    <source>
        <dbReference type="SAM" id="MobiDB-lite"/>
    </source>
</evidence>
<dbReference type="Proteomes" id="UP001064489">
    <property type="component" value="Chromosome 2"/>
</dbReference>
<accession>A0AAD5NJN3</accession>
<dbReference type="AlphaFoldDB" id="A0AAD5NJN3"/>
<keyword evidence="3" id="KW-1185">Reference proteome</keyword>
<feature type="region of interest" description="Disordered" evidence="1">
    <location>
        <begin position="1"/>
        <end position="28"/>
    </location>
</feature>
<organism evidence="2 3">
    <name type="scientific">Acer negundo</name>
    <name type="common">Box elder</name>
    <dbReference type="NCBI Taxonomy" id="4023"/>
    <lineage>
        <taxon>Eukaryota</taxon>
        <taxon>Viridiplantae</taxon>
        <taxon>Streptophyta</taxon>
        <taxon>Embryophyta</taxon>
        <taxon>Tracheophyta</taxon>
        <taxon>Spermatophyta</taxon>
        <taxon>Magnoliopsida</taxon>
        <taxon>eudicotyledons</taxon>
        <taxon>Gunneridae</taxon>
        <taxon>Pentapetalae</taxon>
        <taxon>rosids</taxon>
        <taxon>malvids</taxon>
        <taxon>Sapindales</taxon>
        <taxon>Sapindaceae</taxon>
        <taxon>Hippocastanoideae</taxon>
        <taxon>Acereae</taxon>
        <taxon>Acer</taxon>
    </lineage>
</organism>
<protein>
    <submittedName>
        <fullName evidence="2">Uncharacterized protein</fullName>
    </submittedName>
</protein>
<evidence type="ECO:0000313" key="3">
    <source>
        <dbReference type="Proteomes" id="UP001064489"/>
    </source>
</evidence>
<evidence type="ECO:0000313" key="2">
    <source>
        <dbReference type="EMBL" id="KAI9162084.1"/>
    </source>
</evidence>
<reference evidence="2" key="1">
    <citation type="journal article" date="2022" name="Plant J.">
        <title>Strategies of tolerance reflected in two North American maple genomes.</title>
        <authorList>
            <person name="McEvoy S.L."/>
            <person name="Sezen U.U."/>
            <person name="Trouern-Trend A."/>
            <person name="McMahon S.M."/>
            <person name="Schaberg P.G."/>
            <person name="Yang J."/>
            <person name="Wegrzyn J.L."/>
            <person name="Swenson N.G."/>
        </authorList>
    </citation>
    <scope>NUCLEOTIDE SEQUENCE</scope>
    <source>
        <strain evidence="2">91603</strain>
    </source>
</reference>
<name>A0AAD5NJN3_ACENE</name>
<gene>
    <name evidence="2" type="ORF">LWI28_023679</name>
</gene>
<comment type="caution">
    <text evidence="2">The sequence shown here is derived from an EMBL/GenBank/DDBJ whole genome shotgun (WGS) entry which is preliminary data.</text>
</comment>
<sequence length="246" mass="26862">MRGFGDSGSDNDRGARRRRNGRNIVGLHLGGKKPGLMASMGKIGSDSKKGNGFHLHGAKISRKVMGNGRKVVTALGGINGWKIVHSTGMTLIKKKKVSFTANKYMSVVCTSKNHLIIPFKENLGGEHDGTIRKGNIKSKHVSVEIEEDLEDSDVLKILHKDMLDSVMNITNSFSPGIDDCNFVPGEGKIVSDVMGNGLGETPSPLMFSPFRPIAFQHAIENHLLAAHYRLSHNKPENFSSFLRFGL</sequence>
<proteinExistence type="predicted"/>